<protein>
    <submittedName>
        <fullName evidence="1">Uncharacterized protein</fullName>
    </submittedName>
</protein>
<evidence type="ECO:0000313" key="1">
    <source>
        <dbReference type="EMBL" id="AJQ94858.1"/>
    </source>
</evidence>
<dbReference type="AlphaFoldDB" id="A0A0C5VNB0"/>
<reference evidence="1 2" key="1">
    <citation type="submission" date="2014-01" db="EMBL/GenBank/DDBJ databases">
        <title>Full genme sequencing of cellulolytic bacterium Gynuella sunshinyii YC6258T gen. nov., sp. nov.</title>
        <authorList>
            <person name="Khan H."/>
            <person name="Chung E.J."/>
            <person name="Chung Y.R."/>
        </authorList>
    </citation>
    <scope>NUCLEOTIDE SEQUENCE [LARGE SCALE GENOMIC DNA]</scope>
    <source>
        <strain evidence="1 2">YC6258</strain>
    </source>
</reference>
<sequence>MSMSGGNGYLKFGGFPVMHNSNNTEQLITSCQLFSALFVIMYEALHLELEYRMNFDPMLLMNVSKNRE</sequence>
<dbReference type="EMBL" id="CP007142">
    <property type="protein sequence ID" value="AJQ94858.1"/>
    <property type="molecule type" value="Genomic_DNA"/>
</dbReference>
<organism evidence="1 2">
    <name type="scientific">Gynuella sunshinyii YC6258</name>
    <dbReference type="NCBI Taxonomy" id="1445510"/>
    <lineage>
        <taxon>Bacteria</taxon>
        <taxon>Pseudomonadati</taxon>
        <taxon>Pseudomonadota</taxon>
        <taxon>Gammaproteobacteria</taxon>
        <taxon>Oceanospirillales</taxon>
        <taxon>Saccharospirillaceae</taxon>
        <taxon>Gynuella</taxon>
    </lineage>
</organism>
<evidence type="ECO:0000313" key="2">
    <source>
        <dbReference type="Proteomes" id="UP000032266"/>
    </source>
</evidence>
<keyword evidence="2" id="KW-1185">Reference proteome</keyword>
<dbReference type="HOGENOM" id="CLU_2788065_0_0_6"/>
<accession>A0A0C5VNB0</accession>
<dbReference type="Proteomes" id="UP000032266">
    <property type="component" value="Chromosome"/>
</dbReference>
<name>A0A0C5VNB0_9GAMM</name>
<gene>
    <name evidence="1" type="ORF">YC6258_02820</name>
</gene>
<proteinExistence type="predicted"/>
<dbReference type="KEGG" id="gsn:YC6258_02820"/>